<dbReference type="EMBL" id="MU006033">
    <property type="protein sequence ID" value="KAF2857644.1"/>
    <property type="molecule type" value="Genomic_DNA"/>
</dbReference>
<accession>A0A6A7BR07</accession>
<organism evidence="3 4">
    <name type="scientific">Piedraia hortae CBS 480.64</name>
    <dbReference type="NCBI Taxonomy" id="1314780"/>
    <lineage>
        <taxon>Eukaryota</taxon>
        <taxon>Fungi</taxon>
        <taxon>Dikarya</taxon>
        <taxon>Ascomycota</taxon>
        <taxon>Pezizomycotina</taxon>
        <taxon>Dothideomycetes</taxon>
        <taxon>Dothideomycetidae</taxon>
        <taxon>Capnodiales</taxon>
        <taxon>Piedraiaceae</taxon>
        <taxon>Piedraia</taxon>
    </lineage>
</organism>
<protein>
    <recommendedName>
        <fullName evidence="2">UBA domain-containing protein</fullName>
    </recommendedName>
</protein>
<dbReference type="AlphaFoldDB" id="A0A6A7BR07"/>
<keyword evidence="4" id="KW-1185">Reference proteome</keyword>
<evidence type="ECO:0000313" key="3">
    <source>
        <dbReference type="EMBL" id="KAF2857644.1"/>
    </source>
</evidence>
<dbReference type="PROSITE" id="PS50030">
    <property type="entry name" value="UBA"/>
    <property type="match status" value="1"/>
</dbReference>
<proteinExistence type="predicted"/>
<feature type="compositionally biased region" description="Basic and acidic residues" evidence="1">
    <location>
        <begin position="1"/>
        <end position="13"/>
    </location>
</feature>
<feature type="compositionally biased region" description="Pro residues" evidence="1">
    <location>
        <begin position="41"/>
        <end position="70"/>
    </location>
</feature>
<reference evidence="3" key="1">
    <citation type="journal article" date="2020" name="Stud. Mycol.">
        <title>101 Dothideomycetes genomes: a test case for predicting lifestyles and emergence of pathogens.</title>
        <authorList>
            <person name="Haridas S."/>
            <person name="Albert R."/>
            <person name="Binder M."/>
            <person name="Bloem J."/>
            <person name="Labutti K."/>
            <person name="Salamov A."/>
            <person name="Andreopoulos B."/>
            <person name="Baker S."/>
            <person name="Barry K."/>
            <person name="Bills G."/>
            <person name="Bluhm B."/>
            <person name="Cannon C."/>
            <person name="Castanera R."/>
            <person name="Culley D."/>
            <person name="Daum C."/>
            <person name="Ezra D."/>
            <person name="Gonzalez J."/>
            <person name="Henrissat B."/>
            <person name="Kuo A."/>
            <person name="Liang C."/>
            <person name="Lipzen A."/>
            <person name="Lutzoni F."/>
            <person name="Magnuson J."/>
            <person name="Mondo S."/>
            <person name="Nolan M."/>
            <person name="Ohm R."/>
            <person name="Pangilinan J."/>
            <person name="Park H.-J."/>
            <person name="Ramirez L."/>
            <person name="Alfaro M."/>
            <person name="Sun H."/>
            <person name="Tritt A."/>
            <person name="Yoshinaga Y."/>
            <person name="Zwiers L.-H."/>
            <person name="Turgeon B."/>
            <person name="Goodwin S."/>
            <person name="Spatafora J."/>
            <person name="Crous P."/>
            <person name="Grigoriev I."/>
        </authorList>
    </citation>
    <scope>NUCLEOTIDE SEQUENCE</scope>
    <source>
        <strain evidence="3">CBS 480.64</strain>
    </source>
</reference>
<feature type="region of interest" description="Disordered" evidence="1">
    <location>
        <begin position="1"/>
        <end position="72"/>
    </location>
</feature>
<sequence length="164" mass="18518">MRRCRDINPDQHHRIPPFAVQRTIDESKPDSPSIEFKPGRRPNPSPAVTTPRPPSRPPPAPPATIPPPPTIRIEHSPIRIEYAPLRIEHSEIKIDHGPRIPIHAVGRMQRESDSAMIRQKTECEIVRHIAGMGFPGPMVREVLRKTGTNNIHQVELAVDVLLQK</sequence>
<dbReference type="InterPro" id="IPR015940">
    <property type="entry name" value="UBA"/>
</dbReference>
<evidence type="ECO:0000256" key="1">
    <source>
        <dbReference type="SAM" id="MobiDB-lite"/>
    </source>
</evidence>
<evidence type="ECO:0000259" key="2">
    <source>
        <dbReference type="PROSITE" id="PS50030"/>
    </source>
</evidence>
<gene>
    <name evidence="3" type="ORF">K470DRAFT_161007</name>
</gene>
<dbReference type="Proteomes" id="UP000799421">
    <property type="component" value="Unassembled WGS sequence"/>
</dbReference>
<feature type="domain" description="UBA" evidence="2">
    <location>
        <begin position="120"/>
        <end position="164"/>
    </location>
</feature>
<name>A0A6A7BR07_9PEZI</name>
<evidence type="ECO:0000313" key="4">
    <source>
        <dbReference type="Proteomes" id="UP000799421"/>
    </source>
</evidence>